<feature type="transmembrane region" description="Helical" evidence="7">
    <location>
        <begin position="21"/>
        <end position="43"/>
    </location>
</feature>
<evidence type="ECO:0000313" key="9">
    <source>
        <dbReference type="EMBL" id="RXZ54019.1"/>
    </source>
</evidence>
<proteinExistence type="predicted"/>
<reference evidence="9 10" key="1">
    <citation type="submission" date="2019-01" db="EMBL/GenBank/DDBJ databases">
        <title>Senegalimassilia sp. nov. KGMB04484 isolated human feces.</title>
        <authorList>
            <person name="Han K.-I."/>
            <person name="Kim J.-S."/>
            <person name="Lee K.C."/>
            <person name="Suh M.K."/>
            <person name="Eom M.K."/>
            <person name="Lee J.H."/>
            <person name="Park S.-H."/>
            <person name="Kang S.W."/>
            <person name="Park J.-E."/>
            <person name="Oh B.S."/>
            <person name="Yu S.Y."/>
            <person name="Choi S.-H."/>
            <person name="Lee D.H."/>
            <person name="Yoon H."/>
            <person name="Kim B.-Y."/>
            <person name="Lee J.H."/>
            <person name="Lee J.-S."/>
        </authorList>
    </citation>
    <scope>NUCLEOTIDE SEQUENCE [LARGE SCALE GENOMIC DNA]</scope>
    <source>
        <strain evidence="9 10">KGMB04484</strain>
    </source>
</reference>
<keyword evidence="5" id="KW-0249">Electron transport</keyword>
<dbReference type="EMBL" id="SDPW01000001">
    <property type="protein sequence ID" value="RXZ54019.1"/>
    <property type="molecule type" value="Genomic_DNA"/>
</dbReference>
<evidence type="ECO:0000259" key="8">
    <source>
        <dbReference type="Pfam" id="PF14537"/>
    </source>
</evidence>
<dbReference type="InterPro" id="IPR036280">
    <property type="entry name" value="Multihaem_cyt_sf"/>
</dbReference>
<dbReference type="InterPro" id="IPR012286">
    <property type="entry name" value="Tetrahaem_cytochrome"/>
</dbReference>
<keyword evidence="7" id="KW-0472">Membrane</keyword>
<evidence type="ECO:0000256" key="2">
    <source>
        <dbReference type="ARBA" id="ARBA00022448"/>
    </source>
</evidence>
<organism evidence="9 10">
    <name type="scientific">Senegalimassilia faecalis</name>
    <dbReference type="NCBI Taxonomy" id="2509433"/>
    <lineage>
        <taxon>Bacteria</taxon>
        <taxon>Bacillati</taxon>
        <taxon>Actinomycetota</taxon>
        <taxon>Coriobacteriia</taxon>
        <taxon>Coriobacteriales</taxon>
        <taxon>Coriobacteriaceae</taxon>
        <taxon>Senegalimassilia</taxon>
    </lineage>
</organism>
<keyword evidence="2" id="KW-0813">Transport</keyword>
<dbReference type="GO" id="GO:0030313">
    <property type="term" value="C:cell envelope"/>
    <property type="evidence" value="ECO:0007669"/>
    <property type="project" value="UniProtKB-SubCell"/>
</dbReference>
<dbReference type="Proteomes" id="UP000293345">
    <property type="component" value="Unassembled WGS sequence"/>
</dbReference>
<dbReference type="OrthoDB" id="5397337at2"/>
<gene>
    <name evidence="9" type="ORF">ET524_05670</name>
</gene>
<keyword evidence="6" id="KW-0408">Iron</keyword>
<dbReference type="RefSeq" id="WP_129423969.1">
    <property type="nucleotide sequence ID" value="NZ_SDPW01000001.1"/>
</dbReference>
<keyword evidence="10" id="KW-1185">Reference proteome</keyword>
<keyword evidence="3" id="KW-0349">Heme</keyword>
<comment type="caution">
    <text evidence="9">The sequence shown here is derived from an EMBL/GenBank/DDBJ whole genome shotgun (WGS) entry which is preliminary data.</text>
</comment>
<dbReference type="SUPFAM" id="SSF48695">
    <property type="entry name" value="Multiheme cytochromes"/>
    <property type="match status" value="1"/>
</dbReference>
<keyword evidence="4" id="KW-0479">Metal-binding</keyword>
<evidence type="ECO:0000256" key="1">
    <source>
        <dbReference type="ARBA" id="ARBA00004196"/>
    </source>
</evidence>
<name>A0A4Q2JY87_9ACTN</name>
<evidence type="ECO:0000313" key="10">
    <source>
        <dbReference type="Proteomes" id="UP000293345"/>
    </source>
</evidence>
<dbReference type="GO" id="GO:0046872">
    <property type="term" value="F:metal ion binding"/>
    <property type="evidence" value="ECO:0007669"/>
    <property type="project" value="UniProtKB-KW"/>
</dbReference>
<dbReference type="Gene3D" id="1.10.1130.10">
    <property type="entry name" value="Flavocytochrome C3, Chain A"/>
    <property type="match status" value="1"/>
</dbReference>
<evidence type="ECO:0000256" key="5">
    <source>
        <dbReference type="ARBA" id="ARBA00022982"/>
    </source>
</evidence>
<keyword evidence="7" id="KW-0812">Transmembrane</keyword>
<evidence type="ECO:0000256" key="7">
    <source>
        <dbReference type="SAM" id="Phobius"/>
    </source>
</evidence>
<evidence type="ECO:0000256" key="4">
    <source>
        <dbReference type="ARBA" id="ARBA00022723"/>
    </source>
</evidence>
<comment type="subcellular location">
    <subcellularLocation>
        <location evidence="1">Cell envelope</location>
    </subcellularLocation>
</comment>
<evidence type="ECO:0000256" key="3">
    <source>
        <dbReference type="ARBA" id="ARBA00022617"/>
    </source>
</evidence>
<evidence type="ECO:0000256" key="6">
    <source>
        <dbReference type="ARBA" id="ARBA00023004"/>
    </source>
</evidence>
<dbReference type="AlphaFoldDB" id="A0A4Q2JY87"/>
<sequence length="236" mass="25680">MSKQEANGGMAPSKKRKTDRRWPIVAAVVAVVVVVAGGGFWVWHEQPSFCNAICHTPMDPYVAAFDQQPGTAGVDKWGNEVSNTSSMLAVVHAASKSEGGADANCLSCHKPTIAQQLTEVSEWSTGNMPLFANEAYGLVLGERDTEQLGEWLGQEGDAFCLNEACHNITRQDLVKKTARFGERNPHMAMHGQQRDCGDCHKAHRASVNACSQCHEDAPIPDGWLTYDQAQETAQRA</sequence>
<feature type="domain" description="Tetrahaem cytochrome" evidence="8">
    <location>
        <begin position="163"/>
        <end position="215"/>
    </location>
</feature>
<accession>A0A4Q2JY87</accession>
<protein>
    <submittedName>
        <fullName evidence="9">Salivary glue protein Sgs-3</fullName>
    </submittedName>
</protein>
<dbReference type="Pfam" id="PF14537">
    <property type="entry name" value="Cytochrom_c3_2"/>
    <property type="match status" value="1"/>
</dbReference>
<keyword evidence="7" id="KW-1133">Transmembrane helix</keyword>